<evidence type="ECO:0000256" key="1">
    <source>
        <dbReference type="ARBA" id="ARBA00022729"/>
    </source>
</evidence>
<dbReference type="RefSeq" id="WP_144067346.1">
    <property type="nucleotide sequence ID" value="NZ_CP041636.1"/>
</dbReference>
<dbReference type="PANTHER" id="PTHR30006">
    <property type="entry name" value="THIAMINE-BINDING PERIPLASMIC PROTEIN-RELATED"/>
    <property type="match status" value="1"/>
</dbReference>
<dbReference type="OrthoDB" id="9766989at2"/>
<dbReference type="GO" id="GO:0030976">
    <property type="term" value="F:thiamine pyrophosphate binding"/>
    <property type="evidence" value="ECO:0007669"/>
    <property type="project" value="TreeGrafter"/>
</dbReference>
<dbReference type="AlphaFoldDB" id="A0A516GXZ8"/>
<sequence>MSVRLLPALAVAGIAALVSPPVKAQSTGELTVYCSALIDWCQLMSNEFQKKTGVKVTMTQKGSGETFAQIRAEASNPKGDVWWGGTGDPHLQMAELGLSEEYRSPTLAKLHPWARQQAEQSKYRTVGIYAGLLGFAYNTELLAKKKGATAPQCWKDLLKPDFKDEIQISNPSSSGTAYTAIATLVQLMGEDQAFAYLKQLHGSVNQYTRSGPAPARNTARGETMIGVMFLHDAVAEAVEGFPVAVQAPCEGTGYEIGSMSIIKGALNLENAKKWYEYALSAEGQALAVRGKSYQVPSNVDTPLPPKAPRLEATKLINYDFAKYGTAAERKRLIERWEKDVGSQAK</sequence>
<proteinExistence type="predicted"/>
<dbReference type="GO" id="GO:0030288">
    <property type="term" value="C:outer membrane-bounded periplasmic space"/>
    <property type="evidence" value="ECO:0007669"/>
    <property type="project" value="TreeGrafter"/>
</dbReference>
<dbReference type="Proteomes" id="UP000317496">
    <property type="component" value="Chromosome"/>
</dbReference>
<dbReference type="CDD" id="cd13544">
    <property type="entry name" value="PBP2_Fbp_like_1"/>
    <property type="match status" value="1"/>
</dbReference>
<dbReference type="SUPFAM" id="SSF53850">
    <property type="entry name" value="Periplasmic binding protein-like II"/>
    <property type="match status" value="1"/>
</dbReference>
<organism evidence="3 4">
    <name type="scientific">Ferrovibrio terrae</name>
    <dbReference type="NCBI Taxonomy" id="2594003"/>
    <lineage>
        <taxon>Bacteria</taxon>
        <taxon>Pseudomonadati</taxon>
        <taxon>Pseudomonadota</taxon>
        <taxon>Alphaproteobacteria</taxon>
        <taxon>Rhodospirillales</taxon>
        <taxon>Rhodospirillaceae</taxon>
        <taxon>Ferrovibrio</taxon>
    </lineage>
</organism>
<keyword evidence="1 2" id="KW-0732">Signal</keyword>
<dbReference type="PANTHER" id="PTHR30006:SF2">
    <property type="entry name" value="ABC TRANSPORTER SUBSTRATE-BINDING PROTEIN"/>
    <property type="match status" value="1"/>
</dbReference>
<reference evidence="3 4" key="1">
    <citation type="submission" date="2019-07" db="EMBL/GenBank/DDBJ databases">
        <title>Genome sequencing for Ferrovibrio sp. K5.</title>
        <authorList>
            <person name="Park S.-J."/>
        </authorList>
    </citation>
    <scope>NUCLEOTIDE SEQUENCE [LARGE SCALE GENOMIC DNA]</scope>
    <source>
        <strain evidence="3 4">K5</strain>
    </source>
</reference>
<accession>A0A516GXZ8</accession>
<dbReference type="KEGG" id="fer:FNB15_03310"/>
<dbReference type="GO" id="GO:0030975">
    <property type="term" value="F:thiamine binding"/>
    <property type="evidence" value="ECO:0007669"/>
    <property type="project" value="TreeGrafter"/>
</dbReference>
<dbReference type="Gene3D" id="3.40.190.10">
    <property type="entry name" value="Periplasmic binding protein-like II"/>
    <property type="match status" value="2"/>
</dbReference>
<feature type="signal peptide" evidence="2">
    <location>
        <begin position="1"/>
        <end position="24"/>
    </location>
</feature>
<protein>
    <submittedName>
        <fullName evidence="3">ABC transporter substrate-binding protein</fullName>
    </submittedName>
</protein>
<evidence type="ECO:0000313" key="3">
    <source>
        <dbReference type="EMBL" id="QDO96365.1"/>
    </source>
</evidence>
<gene>
    <name evidence="3" type="ORF">FNB15_03310</name>
</gene>
<evidence type="ECO:0000256" key="2">
    <source>
        <dbReference type="SAM" id="SignalP"/>
    </source>
</evidence>
<evidence type="ECO:0000313" key="4">
    <source>
        <dbReference type="Proteomes" id="UP000317496"/>
    </source>
</evidence>
<feature type="chain" id="PRO_5021948556" evidence="2">
    <location>
        <begin position="25"/>
        <end position="345"/>
    </location>
</feature>
<dbReference type="Pfam" id="PF13343">
    <property type="entry name" value="SBP_bac_6"/>
    <property type="match status" value="1"/>
</dbReference>
<dbReference type="InterPro" id="IPR026045">
    <property type="entry name" value="Ferric-bd"/>
</dbReference>
<dbReference type="GO" id="GO:0015888">
    <property type="term" value="P:thiamine transport"/>
    <property type="evidence" value="ECO:0007669"/>
    <property type="project" value="TreeGrafter"/>
</dbReference>
<dbReference type="EMBL" id="CP041636">
    <property type="protein sequence ID" value="QDO96365.1"/>
    <property type="molecule type" value="Genomic_DNA"/>
</dbReference>
<name>A0A516GXZ8_9PROT</name>
<keyword evidence="4" id="KW-1185">Reference proteome</keyword>
<dbReference type="PIRSF" id="PIRSF002825">
    <property type="entry name" value="CfbpA"/>
    <property type="match status" value="1"/>
</dbReference>